<dbReference type="PANTHER" id="PTHR11941:SF171">
    <property type="entry name" value="SD19268P"/>
    <property type="match status" value="1"/>
</dbReference>
<dbReference type="FunFam" id="1.10.12.10:FF:000001">
    <property type="entry name" value="Probable enoyl-CoA hydratase, mitochondrial"/>
    <property type="match status" value="1"/>
</dbReference>
<dbReference type="SUPFAM" id="SSF52096">
    <property type="entry name" value="ClpP/crotonase"/>
    <property type="match status" value="1"/>
</dbReference>
<evidence type="ECO:0000256" key="2">
    <source>
        <dbReference type="ARBA" id="ARBA00023239"/>
    </source>
</evidence>
<accession>A0A0G4I7G1</accession>
<dbReference type="InterPro" id="IPR018376">
    <property type="entry name" value="Enoyl-CoA_hyd/isom_CS"/>
</dbReference>
<dbReference type="GO" id="GO:0005739">
    <property type="term" value="C:mitochondrion"/>
    <property type="evidence" value="ECO:0007669"/>
    <property type="project" value="TreeGrafter"/>
</dbReference>
<dbReference type="GO" id="GO:0016836">
    <property type="term" value="F:hydro-lyase activity"/>
    <property type="evidence" value="ECO:0007669"/>
    <property type="project" value="UniProtKB-ARBA"/>
</dbReference>
<gene>
    <name evidence="4" type="ORF">Cvel_11620</name>
</gene>
<evidence type="ECO:0000256" key="1">
    <source>
        <dbReference type="ARBA" id="ARBA00005254"/>
    </source>
</evidence>
<dbReference type="CDD" id="cd06558">
    <property type="entry name" value="crotonase-like"/>
    <property type="match status" value="1"/>
</dbReference>
<dbReference type="InterPro" id="IPR029045">
    <property type="entry name" value="ClpP/crotonase-like_dom_sf"/>
</dbReference>
<evidence type="ECO:0000313" key="4">
    <source>
        <dbReference type="EMBL" id="CEM52941.1"/>
    </source>
</evidence>
<dbReference type="InterPro" id="IPR014748">
    <property type="entry name" value="Enoyl-CoA_hydra_C"/>
</dbReference>
<evidence type="ECO:0008006" key="5">
    <source>
        <dbReference type="Google" id="ProtNLM"/>
    </source>
</evidence>
<dbReference type="Gene3D" id="3.90.226.10">
    <property type="entry name" value="2-enoyl-CoA Hydratase, Chain A, domain 1"/>
    <property type="match status" value="1"/>
</dbReference>
<keyword evidence="2" id="KW-0456">Lyase</keyword>
<dbReference type="GO" id="GO:0006635">
    <property type="term" value="P:fatty acid beta-oxidation"/>
    <property type="evidence" value="ECO:0007669"/>
    <property type="project" value="TreeGrafter"/>
</dbReference>
<dbReference type="PANTHER" id="PTHR11941">
    <property type="entry name" value="ENOYL-COA HYDRATASE-RELATED"/>
    <property type="match status" value="1"/>
</dbReference>
<name>A0A0G4I7G1_9ALVE</name>
<comment type="similarity">
    <text evidence="1 3">Belongs to the enoyl-CoA hydratase/isomerase family.</text>
</comment>
<proteinExistence type="inferred from homology"/>
<dbReference type="Pfam" id="PF00378">
    <property type="entry name" value="ECH_1"/>
    <property type="match status" value="2"/>
</dbReference>
<dbReference type="InterPro" id="IPR001753">
    <property type="entry name" value="Enoyl-CoA_hydra/iso"/>
</dbReference>
<evidence type="ECO:0000256" key="3">
    <source>
        <dbReference type="RuleBase" id="RU003707"/>
    </source>
</evidence>
<dbReference type="VEuPathDB" id="CryptoDB:Cvel_11620"/>
<dbReference type="EMBL" id="CDMZ01005444">
    <property type="protein sequence ID" value="CEM52941.1"/>
    <property type="molecule type" value="Genomic_DNA"/>
</dbReference>
<reference evidence="4" key="1">
    <citation type="submission" date="2014-11" db="EMBL/GenBank/DDBJ databases">
        <authorList>
            <person name="Otto D Thomas"/>
            <person name="Naeem Raeece"/>
        </authorList>
    </citation>
    <scope>NUCLEOTIDE SEQUENCE</scope>
</reference>
<dbReference type="PhylomeDB" id="A0A0G4I7G1"/>
<dbReference type="PROSITE" id="PS00166">
    <property type="entry name" value="ENOYL_COA_HYDRATASE"/>
    <property type="match status" value="1"/>
</dbReference>
<protein>
    <recommendedName>
        <fullName evidence="5">Enoyl-CoA hydratase</fullName>
    </recommendedName>
</protein>
<dbReference type="FunFam" id="3.90.226.10:FF:000009">
    <property type="entry name" value="Carnitinyl-CoA dehydratase"/>
    <property type="match status" value="1"/>
</dbReference>
<dbReference type="AlphaFoldDB" id="A0A0G4I7G1"/>
<sequence length="314" mass="33741">MFRFSGLVHPFRGLVRRAFSTEAPSRLVGLKTSENGQVAVITMQRPEAKNAISKAFLYDLLSAVQEIRQSQTVRVALLRSSVPGVFCAGADLKERAKMTEEDVRVFVSSLREGFSAVASLPQPTIACIHGAALGGGLEVALACDFRCAAESATVGLPEVNLAIIPGAGGTQRLPRVIGVQKAKQWILMGKRVGAKEAQQDGVVDFVNVPEDPLLKMIGEVKVEEAFPEFFEGVESGTPEGQATGAGLRLASVLLEKGPVALRAAKRAITEGIQVDLQSAMDVERSCYEEVLQTSDRVEALMAFKEKRKAVFQGK</sequence>
<dbReference type="Gene3D" id="1.10.12.10">
    <property type="entry name" value="Lyase 2-enoyl-coa Hydratase, Chain A, domain 2"/>
    <property type="match status" value="1"/>
</dbReference>
<organism evidence="4">
    <name type="scientific">Chromera velia CCMP2878</name>
    <dbReference type="NCBI Taxonomy" id="1169474"/>
    <lineage>
        <taxon>Eukaryota</taxon>
        <taxon>Sar</taxon>
        <taxon>Alveolata</taxon>
        <taxon>Colpodellida</taxon>
        <taxon>Chromeraceae</taxon>
        <taxon>Chromera</taxon>
    </lineage>
</organism>